<organism evidence="4 5">
    <name type="scientific">Legionella israelensis</name>
    <dbReference type="NCBI Taxonomy" id="454"/>
    <lineage>
        <taxon>Bacteria</taxon>
        <taxon>Pseudomonadati</taxon>
        <taxon>Pseudomonadota</taxon>
        <taxon>Gammaproteobacteria</taxon>
        <taxon>Legionellales</taxon>
        <taxon>Legionellaceae</taxon>
        <taxon>Legionella</taxon>
    </lineage>
</organism>
<dbReference type="EMBL" id="LNYH01000004">
    <property type="protein sequence ID" value="KTD34548.1"/>
    <property type="molecule type" value="Genomic_DNA"/>
</dbReference>
<dbReference type="OrthoDB" id="9809287at2"/>
<dbReference type="STRING" id="454.Lisr_0092"/>
<dbReference type="PANTHER" id="PTHR48107">
    <property type="entry name" value="NADPH-DEPENDENT ALDEHYDE REDUCTASE-LIKE PROTEIN, CHLOROPLASTIC-RELATED"/>
    <property type="match status" value="1"/>
</dbReference>
<name>A0A0W0WQE8_9GAMM</name>
<dbReference type="SUPFAM" id="SSF51735">
    <property type="entry name" value="NAD(P)-binding Rossmann-fold domains"/>
    <property type="match status" value="1"/>
</dbReference>
<dbReference type="PRINTS" id="PR00080">
    <property type="entry name" value="SDRFAMILY"/>
</dbReference>
<dbReference type="InterPro" id="IPR020904">
    <property type="entry name" value="Sc_DH/Rdtase_CS"/>
</dbReference>
<reference evidence="4 5" key="1">
    <citation type="submission" date="2015-11" db="EMBL/GenBank/DDBJ databases">
        <title>Genomic analysis of 38 Legionella species identifies large and diverse effector repertoires.</title>
        <authorList>
            <person name="Burstein D."/>
            <person name="Amaro F."/>
            <person name="Zusman T."/>
            <person name="Lifshitz Z."/>
            <person name="Cohen O."/>
            <person name="Gilbert J.A."/>
            <person name="Pupko T."/>
            <person name="Shuman H.A."/>
            <person name="Segal G."/>
        </authorList>
    </citation>
    <scope>NUCLEOTIDE SEQUENCE [LARGE SCALE GENOMIC DNA]</scope>
    <source>
        <strain evidence="4 5">Bercovier 4</strain>
    </source>
</reference>
<keyword evidence="2" id="KW-0560">Oxidoreductase</keyword>
<sequence length="308" mass="34150">MSKTQKPREHPESKDIKNICDVVEENKNNILPEQTQKQQPGLQKEMQPKPISMHEDYRAANKLKNKVVVITGGDSGIGRAIAYHCIAEGAKVAFTYLNETEDAETTLHEIKEMKGKAIAIQSDLSERKQCTKTINQCLEKFGRVNVLINNIAVQFPTQKIEDISQETLNKVFSTNVFSYFYMIQEILPHLNIGDSIINTTSITAFRGSPHLVDYSATKGAVVSLTRSLAKLLIEREIRVNGVAPGPVWTPLIPASFTAEEVAEFGSNSPMKRPAQPADIAPTYIFLASKDSHFITGQIFHPNGGEIIS</sequence>
<dbReference type="Pfam" id="PF13561">
    <property type="entry name" value="adh_short_C2"/>
    <property type="match status" value="1"/>
</dbReference>
<evidence type="ECO:0000256" key="3">
    <source>
        <dbReference type="SAM" id="MobiDB-lite"/>
    </source>
</evidence>
<evidence type="ECO:0000313" key="4">
    <source>
        <dbReference type="EMBL" id="KTD34548.1"/>
    </source>
</evidence>
<keyword evidence="5" id="KW-1185">Reference proteome</keyword>
<proteinExistence type="inferred from homology"/>
<dbReference type="GO" id="GO:0016614">
    <property type="term" value="F:oxidoreductase activity, acting on CH-OH group of donors"/>
    <property type="evidence" value="ECO:0007669"/>
    <property type="project" value="UniProtKB-ARBA"/>
</dbReference>
<feature type="region of interest" description="Disordered" evidence="3">
    <location>
        <begin position="27"/>
        <end position="47"/>
    </location>
</feature>
<comment type="caution">
    <text evidence="4">The sequence shown here is derived from an EMBL/GenBank/DDBJ whole genome shotgun (WGS) entry which is preliminary data.</text>
</comment>
<dbReference type="PATRIC" id="fig|454.4.peg.97"/>
<accession>A0A0W0WQE8</accession>
<evidence type="ECO:0000256" key="1">
    <source>
        <dbReference type="ARBA" id="ARBA00006484"/>
    </source>
</evidence>
<dbReference type="InterPro" id="IPR002347">
    <property type="entry name" value="SDR_fam"/>
</dbReference>
<dbReference type="PROSITE" id="PS00061">
    <property type="entry name" value="ADH_SHORT"/>
    <property type="match status" value="1"/>
</dbReference>
<dbReference type="PANTHER" id="PTHR48107:SF16">
    <property type="entry name" value="NADPH-DEPENDENT ALDEHYDE REDUCTASE 1, CHLOROPLASTIC"/>
    <property type="match status" value="1"/>
</dbReference>
<gene>
    <name evidence="4" type="primary">phaB</name>
    <name evidence="4" type="ORF">Lisr_0092</name>
</gene>
<dbReference type="AlphaFoldDB" id="A0A0W0WQE8"/>
<dbReference type="InterPro" id="IPR036291">
    <property type="entry name" value="NAD(P)-bd_dom_sf"/>
</dbReference>
<feature type="compositionally biased region" description="Polar residues" evidence="3">
    <location>
        <begin position="28"/>
        <end position="41"/>
    </location>
</feature>
<dbReference type="Proteomes" id="UP000054761">
    <property type="component" value="Unassembled WGS sequence"/>
</dbReference>
<dbReference type="PRINTS" id="PR00081">
    <property type="entry name" value="GDHRDH"/>
</dbReference>
<evidence type="ECO:0000313" key="5">
    <source>
        <dbReference type="Proteomes" id="UP000054761"/>
    </source>
</evidence>
<evidence type="ECO:0000256" key="2">
    <source>
        <dbReference type="ARBA" id="ARBA00023002"/>
    </source>
</evidence>
<dbReference type="FunFam" id="3.40.50.720:FF:000084">
    <property type="entry name" value="Short-chain dehydrogenase reductase"/>
    <property type="match status" value="1"/>
</dbReference>
<comment type="similarity">
    <text evidence="1">Belongs to the short-chain dehydrogenases/reductases (SDR) family.</text>
</comment>
<dbReference type="RefSeq" id="WP_082636453.1">
    <property type="nucleotide sequence ID" value="NZ_CAAAJA010000014.1"/>
</dbReference>
<protein>
    <submittedName>
        <fullName evidence="4">Acetyoacetyl CoA reductase</fullName>
    </submittedName>
</protein>
<dbReference type="Gene3D" id="3.40.50.720">
    <property type="entry name" value="NAD(P)-binding Rossmann-like Domain"/>
    <property type="match status" value="1"/>
</dbReference>